<gene>
    <name evidence="2" type="ORF">EJ995_11790</name>
</gene>
<dbReference type="EMBL" id="CP034549">
    <property type="protein sequence ID" value="AZQ44877.1"/>
    <property type="molecule type" value="Genomic_DNA"/>
</dbReference>
<dbReference type="InterPro" id="IPR016920">
    <property type="entry name" value="UCP029477"/>
</dbReference>
<feature type="domain" description="DUF2383" evidence="1">
    <location>
        <begin position="16"/>
        <end position="124"/>
    </location>
</feature>
<sequence>MKTTREEAHELIHDTTVSKLNELLEKSYDAEKGFKHAIEKVDNDRLKEYFKQRAAQRSHFATELHQQLHQLNEEPSTTGSTAGDLHRSWMDIKAAFSSDNEESILEECIRGEKASVDEYKEILKSETLLAEVVPILENQWKQVENSLSTVKKLEDLQ</sequence>
<keyword evidence="3" id="KW-1185">Reference proteome</keyword>
<evidence type="ECO:0000313" key="2">
    <source>
        <dbReference type="EMBL" id="AZQ44877.1"/>
    </source>
</evidence>
<dbReference type="Proteomes" id="UP000279600">
    <property type="component" value="Chromosome"/>
</dbReference>
<organism evidence="2 3">
    <name type="scientific">Nonlabens ponticola</name>
    <dbReference type="NCBI Taxonomy" id="2496866"/>
    <lineage>
        <taxon>Bacteria</taxon>
        <taxon>Pseudomonadati</taxon>
        <taxon>Bacteroidota</taxon>
        <taxon>Flavobacteriia</taxon>
        <taxon>Flavobacteriales</taxon>
        <taxon>Flavobacteriaceae</taxon>
        <taxon>Nonlabens</taxon>
    </lineage>
</organism>
<reference evidence="2 3" key="1">
    <citation type="submission" date="2018-12" db="EMBL/GenBank/DDBJ databases">
        <title>Complete genome of Nonlabens sp. MJ115.</title>
        <authorList>
            <person name="Choi H.S."/>
            <person name="Jung J."/>
        </authorList>
    </citation>
    <scope>NUCLEOTIDE SEQUENCE [LARGE SCALE GENOMIC DNA]</scope>
    <source>
        <strain evidence="2 3">MJ115</strain>
    </source>
</reference>
<protein>
    <submittedName>
        <fullName evidence="2">PA2169 family four-helix-bundle protein</fullName>
    </submittedName>
</protein>
<dbReference type="InterPro" id="IPR012347">
    <property type="entry name" value="Ferritin-like"/>
</dbReference>
<dbReference type="SUPFAM" id="SSF47240">
    <property type="entry name" value="Ferritin-like"/>
    <property type="match status" value="1"/>
</dbReference>
<dbReference type="NCBIfam" id="TIGR02284">
    <property type="entry name" value="PA2169 family four-helix-bundle protein"/>
    <property type="match status" value="1"/>
</dbReference>
<dbReference type="Gene3D" id="1.20.1260.10">
    <property type="match status" value="1"/>
</dbReference>
<dbReference type="InterPro" id="IPR011971">
    <property type="entry name" value="CHP02284"/>
</dbReference>
<dbReference type="AlphaFoldDB" id="A0A3S9N0D8"/>
<evidence type="ECO:0000313" key="3">
    <source>
        <dbReference type="Proteomes" id="UP000279600"/>
    </source>
</evidence>
<dbReference type="PIRSF" id="PIRSF029477">
    <property type="entry name" value="UCP029477"/>
    <property type="match status" value="1"/>
</dbReference>
<dbReference type="RefSeq" id="WP_126448592.1">
    <property type="nucleotide sequence ID" value="NZ_CP034549.1"/>
</dbReference>
<dbReference type="InterPro" id="IPR019052">
    <property type="entry name" value="DUF2383"/>
</dbReference>
<dbReference type="KEGG" id="noj:EJ995_11790"/>
<proteinExistence type="predicted"/>
<dbReference type="InterPro" id="IPR009078">
    <property type="entry name" value="Ferritin-like_SF"/>
</dbReference>
<evidence type="ECO:0000259" key="1">
    <source>
        <dbReference type="Pfam" id="PF09537"/>
    </source>
</evidence>
<name>A0A3S9N0D8_9FLAO</name>
<accession>A0A3S9N0D8</accession>
<dbReference type="OrthoDB" id="282393at2"/>
<dbReference type="Pfam" id="PF09537">
    <property type="entry name" value="DUF2383"/>
    <property type="match status" value="1"/>
</dbReference>